<evidence type="ECO:0000313" key="6">
    <source>
        <dbReference type="Proteomes" id="UP001449657"/>
    </source>
</evidence>
<dbReference type="Gene3D" id="1.10.4040.10">
    <property type="entry name" value="Penicillinase repressor domain"/>
    <property type="match status" value="1"/>
</dbReference>
<sequence>MENKANNKNVRPTESELEILTILWERGASTVREVHEILEKQKEAGYTTTLKLMQIMHDKGLLQRDASAKTHIYEAAIPKEETQAQLLKKMIDTVFSGSASQLVMQALGGHRSSQEELDRIREYLNEIDQKQSK</sequence>
<keyword evidence="6" id="KW-1185">Reference proteome</keyword>
<keyword evidence="3" id="KW-0238">DNA-binding</keyword>
<keyword evidence="4" id="KW-0804">Transcription</keyword>
<dbReference type="SUPFAM" id="SSF46785">
    <property type="entry name" value="Winged helix' DNA-binding domain"/>
    <property type="match status" value="1"/>
</dbReference>
<dbReference type="InterPro" id="IPR036388">
    <property type="entry name" value="WH-like_DNA-bd_sf"/>
</dbReference>
<dbReference type="Gene3D" id="1.10.10.10">
    <property type="entry name" value="Winged helix-like DNA-binding domain superfamily/Winged helix DNA-binding domain"/>
    <property type="match status" value="1"/>
</dbReference>
<dbReference type="Pfam" id="PF03965">
    <property type="entry name" value="Penicillinase_R"/>
    <property type="match status" value="1"/>
</dbReference>
<dbReference type="PIRSF" id="PIRSF019455">
    <property type="entry name" value="CopR_AtkY"/>
    <property type="match status" value="1"/>
</dbReference>
<proteinExistence type="inferred from homology"/>
<dbReference type="RefSeq" id="WP_126248973.1">
    <property type="nucleotide sequence ID" value="NZ_CP149792.1"/>
</dbReference>
<evidence type="ECO:0000256" key="3">
    <source>
        <dbReference type="ARBA" id="ARBA00023125"/>
    </source>
</evidence>
<keyword evidence="2" id="KW-0805">Transcription regulation</keyword>
<gene>
    <name evidence="5" type="ORF">WJU22_23035</name>
</gene>
<dbReference type="Proteomes" id="UP001449657">
    <property type="component" value="Chromosome"/>
</dbReference>
<dbReference type="InterPro" id="IPR005650">
    <property type="entry name" value="BlaI_family"/>
</dbReference>
<evidence type="ECO:0000313" key="5">
    <source>
        <dbReference type="EMBL" id="WZN45777.1"/>
    </source>
</evidence>
<accession>A0ABZ2Z2J0</accession>
<dbReference type="InterPro" id="IPR036390">
    <property type="entry name" value="WH_DNA-bd_sf"/>
</dbReference>
<dbReference type="EMBL" id="CP150096">
    <property type="protein sequence ID" value="WZN45777.1"/>
    <property type="molecule type" value="Genomic_DNA"/>
</dbReference>
<reference evidence="5 6" key="1">
    <citation type="submission" date="2024-03" db="EMBL/GenBank/DDBJ databases">
        <title>Chitinophaga caseinilytica sp. nov., a casein hydrolysing bacterium isolated from forest soil.</title>
        <authorList>
            <person name="Lee D.S."/>
            <person name="Han D.M."/>
            <person name="Baek J.H."/>
            <person name="Choi D.G."/>
            <person name="Jeon J.H."/>
            <person name="Jeon C.O."/>
        </authorList>
    </citation>
    <scope>NUCLEOTIDE SEQUENCE [LARGE SCALE GENOMIC DNA]</scope>
    <source>
        <strain evidence="5 6">KACC 19118</strain>
    </source>
</reference>
<evidence type="ECO:0000256" key="2">
    <source>
        <dbReference type="ARBA" id="ARBA00023015"/>
    </source>
</evidence>
<name>A0ABZ2Z2J0_9BACT</name>
<evidence type="ECO:0000256" key="1">
    <source>
        <dbReference type="ARBA" id="ARBA00011046"/>
    </source>
</evidence>
<protein>
    <submittedName>
        <fullName evidence="5">BlaI/MecI/CopY family transcriptional regulator</fullName>
    </submittedName>
</protein>
<evidence type="ECO:0000256" key="4">
    <source>
        <dbReference type="ARBA" id="ARBA00023163"/>
    </source>
</evidence>
<comment type="similarity">
    <text evidence="1">Belongs to the BlaI transcriptional regulatory family.</text>
</comment>
<organism evidence="5 6">
    <name type="scientific">Chitinophaga caseinilytica</name>
    <dbReference type="NCBI Taxonomy" id="2267521"/>
    <lineage>
        <taxon>Bacteria</taxon>
        <taxon>Pseudomonadati</taxon>
        <taxon>Bacteroidota</taxon>
        <taxon>Chitinophagia</taxon>
        <taxon>Chitinophagales</taxon>
        <taxon>Chitinophagaceae</taxon>
        <taxon>Chitinophaga</taxon>
    </lineage>
</organism>